<dbReference type="PANTHER" id="PTHR24006:SF644">
    <property type="entry name" value="UBIQUITIN CARBOXYL-TERMINAL HYDROLASE 7"/>
    <property type="match status" value="1"/>
</dbReference>
<dbReference type="InterPro" id="IPR050164">
    <property type="entry name" value="Peptidase_C19"/>
</dbReference>
<feature type="compositionally biased region" description="Polar residues" evidence="1">
    <location>
        <begin position="296"/>
        <end position="305"/>
    </location>
</feature>
<proteinExistence type="predicted"/>
<comment type="caution">
    <text evidence="3">The sequence shown here is derived from an EMBL/GenBank/DDBJ whole genome shotgun (WGS) entry which is preliminary data.</text>
</comment>
<keyword evidence="4" id="KW-1185">Reference proteome</keyword>
<dbReference type="InterPro" id="IPR018200">
    <property type="entry name" value="USP_CS"/>
</dbReference>
<name>A0ABR2L6X0_9EUKA</name>
<dbReference type="Proteomes" id="UP001470230">
    <property type="component" value="Unassembled WGS sequence"/>
</dbReference>
<dbReference type="Gene3D" id="3.90.70.10">
    <property type="entry name" value="Cysteine proteinases"/>
    <property type="match status" value="1"/>
</dbReference>
<dbReference type="InterPro" id="IPR038765">
    <property type="entry name" value="Papain-like_cys_pep_sf"/>
</dbReference>
<dbReference type="PANTHER" id="PTHR24006">
    <property type="entry name" value="UBIQUITIN CARBOXYL-TERMINAL HYDROLASE"/>
    <property type="match status" value="1"/>
</dbReference>
<accession>A0ABR2L6X0</accession>
<feature type="region of interest" description="Disordered" evidence="1">
    <location>
        <begin position="861"/>
        <end position="880"/>
    </location>
</feature>
<sequence>MEEHILWALPEKYDQNLLNKSLSLENKELFFLIPQQQKLTIQFKVKTDFKSFGIQTFKFSFNLKKNDNTIFKTPFLQRKFRNDDTAFTQSLSVDSSSVFNQTQDKYIIEIFAQEIKSSEPSIPISKAINLHESSENSFNQISSTDKIDIDQIKTPEHLFSPNILKENSIRLEDLDPLEPKPIIENILNETPPKIEITQIINTAITDDLFSKPQVEKENSEKSHNSESNIISTNNDDFVSNIPSISDEIMPGSPFAKSPFSSNLSSPSPMKKKKKKKKLSDYNFLIKTQDSDDERPNLSQESQSSEIDQHRNIASDVSFSQQEPGPELDLDNATNTGFSSQPAPNISDDEEPVQQPRPITRSINSPSSEKVFQKKAQPQTEPHKEIRVPKIVPSTQQPPNNETYCGLYNQGATCYMNSMLQAFYHLPAFRRLIYQMDTTIVSDNDKDKGKTISSSSNIPLQLQKLFARMQTTKERACSTRDLTKSFGWTDEDTIMQHDVQEFCRVLLDNLETKIDKQPQLKGSIQNLFRGKIRSYIRCTDVDFESKRDEYFYDLSLDVKGCSKLKDSFYKYIEKEKLNGKNQYDTGDPRYGKQDAVMGNEFIEFPPVLHLHLRRFEFNGSGMSKINSRFEFPTEINLSKFMAKDGVDRDNQIYELFGVLVHSGTVDGGHYYAFLRPTEKQKWYEFNDSSVSSVSPRDAIENNYGGSSSSSSSVSDDIFKSRFNRNNFMNRNNNHHHHHFGSFNNSMQQQRWFSAYMLVYIRKRDIPFIYKRVSTDEIPDEIKELIMKEEEIKRKKEEQKRIEENTVVFHIYTFLDIGKNFSKTNKFCLPAANDASIGKKYTALRGEKFSVLYDKIFQDVKNEKQSENEDNNTENTDNTEATDNESTKLIFELWPISYSNIENSPIKNDKIITFPSSQSLFLYSTVHPQNEEEEENEEKEPKTQSLFNIVCYPYVIIFVFVYTPGYDNPIQPLQAIKVKKKDPVRVLFEASQSFGIACNALYKCVQLQSLEEITNIDSTIEENKLKSGSFVIFESIPQNEMLNANISENHIEEKDNVLICRYQYAYKTKSVLEYLDILRNLTLIRVSSADCNNIQMPHDIRVYFPKNRAYIQFIFYLKLIFKIPESRTVLLYESRSKTPVKFVTDKAIGDYTNLSSSFILFQFDQLANNVFDHSLLIKYRVVGSLVSIIDSLLNCWMNEESTISDFIEYVANSTLAQLHLNYQNMINNRMMNNSENVLDLTAKEFIRHRVIIHNSYFEGPKIKVFSLKNENMILHSDDTKMSSIESTLYVDIDASDQFICDDIILNDLRQQQQQQQVGQVEQQEEEEENNIINNVPESLPVHLFVTDNAMNKLCQCKEQGNTIIKIFDGETLLNVKKRLTFLLNKSENYFTQIEGNSFVFSLLQSNSLFKITLKDNDLLFPSIKKGYTKLRVALSMAAVYRNSSSSSHSNKDDSVIIKN</sequence>
<feature type="compositionally biased region" description="Polar residues" evidence="1">
    <location>
        <begin position="360"/>
        <end position="379"/>
    </location>
</feature>
<evidence type="ECO:0000313" key="3">
    <source>
        <dbReference type="EMBL" id="KAK8898977.1"/>
    </source>
</evidence>
<dbReference type="PROSITE" id="PS50235">
    <property type="entry name" value="USP_3"/>
    <property type="match status" value="1"/>
</dbReference>
<dbReference type="SUPFAM" id="SSF54001">
    <property type="entry name" value="Cysteine proteinases"/>
    <property type="match status" value="1"/>
</dbReference>
<protein>
    <recommendedName>
        <fullName evidence="2">USP domain-containing protein</fullName>
    </recommendedName>
</protein>
<evidence type="ECO:0000256" key="1">
    <source>
        <dbReference type="SAM" id="MobiDB-lite"/>
    </source>
</evidence>
<dbReference type="InterPro" id="IPR028889">
    <property type="entry name" value="USP"/>
</dbReference>
<feature type="compositionally biased region" description="Polar residues" evidence="1">
    <location>
        <begin position="331"/>
        <end position="343"/>
    </location>
</feature>
<dbReference type="PROSITE" id="PS00972">
    <property type="entry name" value="USP_1"/>
    <property type="match status" value="1"/>
</dbReference>
<organism evidence="3 4">
    <name type="scientific">Tritrichomonas musculus</name>
    <dbReference type="NCBI Taxonomy" id="1915356"/>
    <lineage>
        <taxon>Eukaryota</taxon>
        <taxon>Metamonada</taxon>
        <taxon>Parabasalia</taxon>
        <taxon>Tritrichomonadida</taxon>
        <taxon>Tritrichomonadidae</taxon>
        <taxon>Tritrichomonas</taxon>
    </lineage>
</organism>
<dbReference type="EMBL" id="JAPFFF010000001">
    <property type="protein sequence ID" value="KAK8898977.1"/>
    <property type="molecule type" value="Genomic_DNA"/>
</dbReference>
<gene>
    <name evidence="3" type="ORF">M9Y10_001272</name>
</gene>
<feature type="domain" description="USP" evidence="2">
    <location>
        <begin position="404"/>
        <end position="761"/>
    </location>
</feature>
<feature type="compositionally biased region" description="Basic and acidic residues" evidence="1">
    <location>
        <begin position="213"/>
        <end position="224"/>
    </location>
</feature>
<feature type="compositionally biased region" description="Low complexity" evidence="1">
    <location>
        <begin position="256"/>
        <end position="268"/>
    </location>
</feature>
<evidence type="ECO:0000259" key="2">
    <source>
        <dbReference type="PROSITE" id="PS50235"/>
    </source>
</evidence>
<feature type="compositionally biased region" description="Polar residues" evidence="1">
    <location>
        <begin position="232"/>
        <end position="243"/>
    </location>
</feature>
<dbReference type="PROSITE" id="PS00973">
    <property type="entry name" value="USP_2"/>
    <property type="match status" value="1"/>
</dbReference>
<reference evidence="3 4" key="1">
    <citation type="submission" date="2024-04" db="EMBL/GenBank/DDBJ databases">
        <title>Tritrichomonas musculus Genome.</title>
        <authorList>
            <person name="Alves-Ferreira E."/>
            <person name="Grigg M."/>
            <person name="Lorenzi H."/>
            <person name="Galac M."/>
        </authorList>
    </citation>
    <scope>NUCLEOTIDE SEQUENCE [LARGE SCALE GENOMIC DNA]</scope>
    <source>
        <strain evidence="3 4">EAF2021</strain>
    </source>
</reference>
<dbReference type="Pfam" id="PF00443">
    <property type="entry name" value="UCH"/>
    <property type="match status" value="1"/>
</dbReference>
<dbReference type="InterPro" id="IPR001394">
    <property type="entry name" value="Peptidase_C19_UCH"/>
</dbReference>
<feature type="region of interest" description="Disordered" evidence="1">
    <location>
        <begin position="213"/>
        <end position="396"/>
    </location>
</feature>
<evidence type="ECO:0000313" key="4">
    <source>
        <dbReference type="Proteomes" id="UP001470230"/>
    </source>
</evidence>